<dbReference type="RefSeq" id="XP_028463849.1">
    <property type="nucleotide sequence ID" value="XM_028615160.1"/>
</dbReference>
<organism evidence="2 3">
    <name type="scientific">Sodiomyces alkalinus (strain CBS 110278 / VKM F-3762 / F11)</name>
    <name type="common">Alkaliphilic filamentous fungus</name>
    <dbReference type="NCBI Taxonomy" id="1314773"/>
    <lineage>
        <taxon>Eukaryota</taxon>
        <taxon>Fungi</taxon>
        <taxon>Dikarya</taxon>
        <taxon>Ascomycota</taxon>
        <taxon>Pezizomycotina</taxon>
        <taxon>Sordariomycetes</taxon>
        <taxon>Hypocreomycetidae</taxon>
        <taxon>Glomerellales</taxon>
        <taxon>Plectosphaerellaceae</taxon>
        <taxon>Sodiomyces</taxon>
    </lineage>
</organism>
<dbReference type="Proteomes" id="UP000272025">
    <property type="component" value="Unassembled WGS sequence"/>
</dbReference>
<sequence>MAVFSGFGVAWEIGPFRYDSHLHLRVTTTKQTLKAGSIWRLAEQIHVHTRTRYVSFNVPASATARGRVIVNHTPLPVALFSALRLMIGLCGSSGRIQIATFRLPLFCIRPDEQSPIMSRSAEDSKSEPNHLYDESATWCNHPTIQNSKPHAVLDPIVVLVAFCVAAFIAPLPHCSFGSEFSAIRDKNGTELRAMRCEYGCDSECAERRPAAYLVYLRPHAMSLVGLGRSSVVALAEQSNHGFWIMLYQIDATPGCDITELPSPETSICSALAMPTVTKHQINAIELAALTENVGHGIHGVLVAFTCLMGRLKAELSPAALSFARGIDAWLTEKSGLGGHIVCFAKRQRDSQPTFLEPCMSITRSFPTESSSSVEDRVRPTPEQFRETYDAAFRVWANLHLDAIENPALPASCLVPGDAFGQHPYFPPNLRVQHLGATRHDDGPPPIYATGFSIWGSPPCKGDVPFPLFPQPLEIELATAEPVILSIVRPEQASFNNCQWFVRADTNYIPILVLAWAYILSARWAELLPEACCPLTYTDSQAEHQDDPSQQSRGRRGSYVDVDIGSASLEETRWWAAVLAPGQGWQSRVSGSYLVSPWSLILQPHPWFVVRRANSSSPPSPPSSRPPAVSSSTAIRFLDRFCLRHNVIDQSHAALATVLLFPRLDKEGIWKLSYPKIGAETQPAEVASHEQGPAPERQLRHDWIHQEHRLDQLLTLSCHQRGIRPMLLSVFYDPQVDCNLVSAWLQGTMAAIEAAAHGGPNVLGRMFMGRGPSVAFLWVGATILGLQKGLLTQVRRGEIPADLHSAVWSGTVQSFLQPPVSNPLSVDGCILRADECRLLFLSQSRGLPRGVPSCQWRPFGATPVEDVDLEVRAHEECENHWLQYRGFAWDCIDGECQLQTPEPEPGPRPPPLDLPPAEHLNSGRQITILYDHLDTRTEAASVKATRSVFCWLRLHGQTRHERDIWDHDWFHVPDCDEYGNCRAEDEGGSPSVSDRPISPIKNRMSGLDAASAADISPVRNWLAELDTAGGLEEEEGKEEEGKEEEGKEKGKEKEEEEEK</sequence>
<keyword evidence="3" id="KW-1185">Reference proteome</keyword>
<name>A0A3N2PNH9_SODAK</name>
<feature type="region of interest" description="Disordered" evidence="1">
    <location>
        <begin position="897"/>
        <end position="917"/>
    </location>
</feature>
<feature type="region of interest" description="Disordered" evidence="1">
    <location>
        <begin position="981"/>
        <end position="1058"/>
    </location>
</feature>
<evidence type="ECO:0000313" key="3">
    <source>
        <dbReference type="Proteomes" id="UP000272025"/>
    </source>
</evidence>
<protein>
    <submittedName>
        <fullName evidence="2">Uncharacterized protein</fullName>
    </submittedName>
</protein>
<dbReference type="AlphaFoldDB" id="A0A3N2PNH9"/>
<feature type="compositionally biased region" description="Basic and acidic residues" evidence="1">
    <location>
        <begin position="1043"/>
        <end position="1052"/>
    </location>
</feature>
<evidence type="ECO:0000256" key="1">
    <source>
        <dbReference type="SAM" id="MobiDB-lite"/>
    </source>
</evidence>
<dbReference type="OrthoDB" id="3549294at2759"/>
<evidence type="ECO:0000313" key="2">
    <source>
        <dbReference type="EMBL" id="ROT36043.1"/>
    </source>
</evidence>
<dbReference type="EMBL" id="ML119060">
    <property type="protein sequence ID" value="ROT36043.1"/>
    <property type="molecule type" value="Genomic_DNA"/>
</dbReference>
<gene>
    <name evidence="2" type="ORF">SODALDRAFT_381310</name>
</gene>
<proteinExistence type="predicted"/>
<accession>A0A3N2PNH9</accession>
<dbReference type="STRING" id="1314773.A0A3N2PNH9"/>
<feature type="compositionally biased region" description="Acidic residues" evidence="1">
    <location>
        <begin position="1030"/>
        <end position="1042"/>
    </location>
</feature>
<dbReference type="GeneID" id="39583637"/>
<reference evidence="2 3" key="1">
    <citation type="journal article" date="2018" name="Mol. Ecol.">
        <title>The obligate alkalophilic soda-lake fungus Sodiomyces alkalinus has shifted to a protein diet.</title>
        <authorList>
            <person name="Grum-Grzhimaylo A.A."/>
            <person name="Falkoski D.L."/>
            <person name="van den Heuvel J."/>
            <person name="Valero-Jimenez C.A."/>
            <person name="Min B."/>
            <person name="Choi I.G."/>
            <person name="Lipzen A."/>
            <person name="Daum C.G."/>
            <person name="Aanen D.K."/>
            <person name="Tsang A."/>
            <person name="Henrissat B."/>
            <person name="Bilanenko E.N."/>
            <person name="de Vries R.P."/>
            <person name="van Kan J.A.L."/>
            <person name="Grigoriev I.V."/>
            <person name="Debets A.J.M."/>
        </authorList>
    </citation>
    <scope>NUCLEOTIDE SEQUENCE [LARGE SCALE GENOMIC DNA]</scope>
    <source>
        <strain evidence="2 3">F11</strain>
    </source>
</reference>
<feature type="compositionally biased region" description="Pro residues" evidence="1">
    <location>
        <begin position="901"/>
        <end position="913"/>
    </location>
</feature>